<dbReference type="GO" id="GO:0046103">
    <property type="term" value="P:inosine biosynthetic process"/>
    <property type="evidence" value="ECO:0007669"/>
    <property type="project" value="TreeGrafter"/>
</dbReference>
<protein>
    <submittedName>
        <fullName evidence="1">Adenosine deaminase CECR1-A</fullName>
    </submittedName>
</protein>
<gene>
    <name evidence="1" type="ORF">C8A04DRAFT_11630</name>
</gene>
<dbReference type="InterPro" id="IPR032466">
    <property type="entry name" value="Metal_Hydrolase"/>
</dbReference>
<dbReference type="PANTHER" id="PTHR11409">
    <property type="entry name" value="ADENOSINE DEAMINASE"/>
    <property type="match status" value="1"/>
</dbReference>
<evidence type="ECO:0000313" key="1">
    <source>
        <dbReference type="EMBL" id="KAK4144307.1"/>
    </source>
</evidence>
<dbReference type="SUPFAM" id="SSF51556">
    <property type="entry name" value="Metallo-dependent hydrolases"/>
    <property type="match status" value="1"/>
</dbReference>
<reference evidence="1" key="1">
    <citation type="journal article" date="2023" name="Mol. Phylogenet. Evol.">
        <title>Genome-scale phylogeny and comparative genomics of the fungal order Sordariales.</title>
        <authorList>
            <person name="Hensen N."/>
            <person name="Bonometti L."/>
            <person name="Westerberg I."/>
            <person name="Brannstrom I.O."/>
            <person name="Guillou S."/>
            <person name="Cros-Aarteil S."/>
            <person name="Calhoun S."/>
            <person name="Haridas S."/>
            <person name="Kuo A."/>
            <person name="Mondo S."/>
            <person name="Pangilinan J."/>
            <person name="Riley R."/>
            <person name="LaButti K."/>
            <person name="Andreopoulos B."/>
            <person name="Lipzen A."/>
            <person name="Chen C."/>
            <person name="Yan M."/>
            <person name="Daum C."/>
            <person name="Ng V."/>
            <person name="Clum A."/>
            <person name="Steindorff A."/>
            <person name="Ohm R.A."/>
            <person name="Martin F."/>
            <person name="Silar P."/>
            <person name="Natvig D.O."/>
            <person name="Lalanne C."/>
            <person name="Gautier V."/>
            <person name="Ament-Velasquez S.L."/>
            <person name="Kruys A."/>
            <person name="Hutchinson M.I."/>
            <person name="Powell A.J."/>
            <person name="Barry K."/>
            <person name="Miller A.N."/>
            <person name="Grigoriev I.V."/>
            <person name="Debuchy R."/>
            <person name="Gladieux P."/>
            <person name="Hiltunen Thoren M."/>
            <person name="Johannesson H."/>
        </authorList>
    </citation>
    <scope>NUCLEOTIDE SEQUENCE</scope>
    <source>
        <strain evidence="1">CBS 141.50</strain>
    </source>
</reference>
<dbReference type="GeneID" id="87813653"/>
<accession>A0AAN6ZMW2</accession>
<keyword evidence="2" id="KW-1185">Reference proteome</keyword>
<dbReference type="RefSeq" id="XP_062637678.1">
    <property type="nucleotide sequence ID" value="XM_062777040.1"/>
</dbReference>
<sequence>MAPITDEEWADLVAHELPKTSDPVIRSYLESRRALIAQGQRHRSGITHFSFRQALSPIAAQACDIVSKIRHEERISPVASATRTENLASWKIVKRLPKGALLRAHCHALVDLDRLLDDALNTPGMCISLSPSLGNDPTSVNSGWEGRPCILFRGQPDSSQSLWDDNYMPGSFVSLSKAADEYPGEGRLGFLGWIKGKCGISTLRSDLERGYAGSSAVYSDLISGMLYYEPLWRAFLRRLMSGLVGDRVSWLELGLTFPLAFYREGSETPEVDHDYLFGIIEDEEAKYLANGRPLGLWGLRVVWSTKRSLDPRSIIEDADSCISTKLLWPRLVAGYDLAGPENLGRPLADLTPELFWLRKQCVVEGVTLPFFLQAGGSSLAINHHDDDDNNNNNLFDALLLGARRIGHVFALPRHPRLIEAIKDKRILTELSLPPPDIETEPSVAGTTNNSDIIIANHPLPFLLMQGVPCALCEDDSGRISQRSRDGVDQMTSIFWHALRAWEKDVDGGFDLATLGSLAENSVRWAAFEDEDAETWVREIRAATVGAGTKAAMLQKWAVEWERFCIWVVTEYGDGRGDAR</sequence>
<reference evidence="1" key="2">
    <citation type="submission" date="2023-05" db="EMBL/GenBank/DDBJ databases">
        <authorList>
            <consortium name="Lawrence Berkeley National Laboratory"/>
            <person name="Steindorff A."/>
            <person name="Hensen N."/>
            <person name="Bonometti L."/>
            <person name="Westerberg I."/>
            <person name="Brannstrom I.O."/>
            <person name="Guillou S."/>
            <person name="Cros-Aarteil S."/>
            <person name="Calhoun S."/>
            <person name="Haridas S."/>
            <person name="Kuo A."/>
            <person name="Mondo S."/>
            <person name="Pangilinan J."/>
            <person name="Riley R."/>
            <person name="Labutti K."/>
            <person name="Andreopoulos B."/>
            <person name="Lipzen A."/>
            <person name="Chen C."/>
            <person name="Yanf M."/>
            <person name="Daum C."/>
            <person name="Ng V."/>
            <person name="Clum A."/>
            <person name="Ohm R."/>
            <person name="Martin F."/>
            <person name="Silar P."/>
            <person name="Natvig D."/>
            <person name="Lalanne C."/>
            <person name="Gautier V."/>
            <person name="Ament-Velasquez S.L."/>
            <person name="Kruys A."/>
            <person name="Hutchinson M.I."/>
            <person name="Powell A.J."/>
            <person name="Barry K."/>
            <person name="Miller A.N."/>
            <person name="Grigoriev I.V."/>
            <person name="Debuchy R."/>
            <person name="Gladieux P."/>
            <person name="Thoren M.H."/>
            <person name="Johannesson H."/>
        </authorList>
    </citation>
    <scope>NUCLEOTIDE SEQUENCE</scope>
    <source>
        <strain evidence="1">CBS 141.50</strain>
    </source>
</reference>
<dbReference type="EMBL" id="MU853578">
    <property type="protein sequence ID" value="KAK4144307.1"/>
    <property type="molecule type" value="Genomic_DNA"/>
</dbReference>
<dbReference type="GO" id="GO:0004000">
    <property type="term" value="F:adenosine deaminase activity"/>
    <property type="evidence" value="ECO:0007669"/>
    <property type="project" value="TreeGrafter"/>
</dbReference>
<organism evidence="1 2">
    <name type="scientific">Dichotomopilus funicola</name>
    <dbReference type="NCBI Taxonomy" id="1934379"/>
    <lineage>
        <taxon>Eukaryota</taxon>
        <taxon>Fungi</taxon>
        <taxon>Dikarya</taxon>
        <taxon>Ascomycota</taxon>
        <taxon>Pezizomycotina</taxon>
        <taxon>Sordariomycetes</taxon>
        <taxon>Sordariomycetidae</taxon>
        <taxon>Sordariales</taxon>
        <taxon>Chaetomiaceae</taxon>
        <taxon>Dichotomopilus</taxon>
    </lineage>
</organism>
<dbReference type="Proteomes" id="UP001302676">
    <property type="component" value="Unassembled WGS sequence"/>
</dbReference>
<evidence type="ECO:0000313" key="2">
    <source>
        <dbReference type="Proteomes" id="UP001302676"/>
    </source>
</evidence>
<dbReference type="AlphaFoldDB" id="A0AAN6ZMW2"/>
<name>A0AAN6ZMW2_9PEZI</name>
<dbReference type="Gene3D" id="3.20.20.140">
    <property type="entry name" value="Metal-dependent hydrolases"/>
    <property type="match status" value="1"/>
</dbReference>
<proteinExistence type="predicted"/>
<dbReference type="GO" id="GO:0006154">
    <property type="term" value="P:adenosine catabolic process"/>
    <property type="evidence" value="ECO:0007669"/>
    <property type="project" value="TreeGrafter"/>
</dbReference>
<comment type="caution">
    <text evidence="1">The sequence shown here is derived from an EMBL/GenBank/DDBJ whole genome shotgun (WGS) entry which is preliminary data.</text>
</comment>
<dbReference type="InterPro" id="IPR006330">
    <property type="entry name" value="Ado/ade_deaminase"/>
</dbReference>
<dbReference type="PANTHER" id="PTHR11409:SF39">
    <property type="entry name" value="ADENOSINE DEAMINASE 2"/>
    <property type="match status" value="1"/>
</dbReference>